<evidence type="ECO:0000313" key="2">
    <source>
        <dbReference type="EMBL" id="AVQ01947.1"/>
    </source>
</evidence>
<dbReference type="InterPro" id="IPR058334">
    <property type="entry name" value="DUF8021"/>
</dbReference>
<organism evidence="2 3">
    <name type="scientific">Caulobacter segnis</name>
    <dbReference type="NCBI Taxonomy" id="88688"/>
    <lineage>
        <taxon>Bacteria</taxon>
        <taxon>Pseudomonadati</taxon>
        <taxon>Pseudomonadota</taxon>
        <taxon>Alphaproteobacteria</taxon>
        <taxon>Caulobacterales</taxon>
        <taxon>Caulobacteraceae</taxon>
        <taxon>Caulobacter</taxon>
    </lineage>
</organism>
<gene>
    <name evidence="2" type="ORF">B7G68_08860</name>
</gene>
<dbReference type="EMBL" id="CP027850">
    <property type="protein sequence ID" value="AVQ01947.1"/>
    <property type="molecule type" value="Genomic_DNA"/>
</dbReference>
<name>A0ABM6TFN2_9CAUL</name>
<dbReference type="Proteomes" id="UP000240527">
    <property type="component" value="Chromosome"/>
</dbReference>
<dbReference type="Pfam" id="PF26061">
    <property type="entry name" value="DUF8021"/>
    <property type="match status" value="1"/>
</dbReference>
<keyword evidence="3" id="KW-1185">Reference proteome</keyword>
<accession>A0ABM6TFN2</accession>
<feature type="domain" description="DUF8021" evidence="1">
    <location>
        <begin position="133"/>
        <end position="258"/>
    </location>
</feature>
<proteinExistence type="predicted"/>
<reference evidence="2 3" key="1">
    <citation type="journal article" date="2015" name="Biotechnol. Bioeng.">
        <title>Genome sequence and phenotypic characterization of Caulobacter segnis.</title>
        <authorList>
            <person name="Patel S."/>
            <person name="Fletcher B."/>
            <person name="Scott D.C."/>
            <person name="Ely B."/>
        </authorList>
    </citation>
    <scope>NUCLEOTIDE SEQUENCE [LARGE SCALE GENOMIC DNA]</scope>
    <source>
        <strain evidence="2 3">TK0059</strain>
    </source>
</reference>
<dbReference type="RefSeq" id="WP_013078859.1">
    <property type="nucleotide sequence ID" value="NZ_CP027850.1"/>
</dbReference>
<protein>
    <recommendedName>
        <fullName evidence="1">DUF8021 domain-containing protein</fullName>
    </recommendedName>
</protein>
<evidence type="ECO:0000259" key="1">
    <source>
        <dbReference type="Pfam" id="PF26061"/>
    </source>
</evidence>
<evidence type="ECO:0000313" key="3">
    <source>
        <dbReference type="Proteomes" id="UP000240527"/>
    </source>
</evidence>
<sequence length="275" mass="29997">MQGIDIGAGPSAVLRSRAALFLEQRLSGEASDGALRHSLNNRLLGPGQAPLIEDILSLQMFDDPAQGQVAVFGAAQIAGAPTPYALRLMIADDTVVEVEEIISSARHGHFADVDQLLKPDVLYEAPIPAHRAVDRDGLWQVADSYWQALEESDGSLARFAYRCDRYDNGKKITNNLSILLSQDAAVHTPASCINATRPARPLARNRRFPVLDTRLGVAVSFVLVDFHPAPHIDRPDCGTFYMAGLFKISDGEIRSLDEIREIIPLGAEEVWTTSS</sequence>